<feature type="transmembrane region" description="Helical" evidence="1">
    <location>
        <begin position="154"/>
        <end position="173"/>
    </location>
</feature>
<evidence type="ECO:0000256" key="1">
    <source>
        <dbReference type="SAM" id="Phobius"/>
    </source>
</evidence>
<gene>
    <name evidence="2" type="ORF">METZ01_LOCUS511929</name>
</gene>
<feature type="non-terminal residue" evidence="2">
    <location>
        <position position="174"/>
    </location>
</feature>
<reference evidence="2" key="1">
    <citation type="submission" date="2018-05" db="EMBL/GenBank/DDBJ databases">
        <authorList>
            <person name="Lanie J.A."/>
            <person name="Ng W.-L."/>
            <person name="Kazmierczak K.M."/>
            <person name="Andrzejewski T.M."/>
            <person name="Davidsen T.M."/>
            <person name="Wayne K.J."/>
            <person name="Tettelin H."/>
            <person name="Glass J.I."/>
            <person name="Rusch D."/>
            <person name="Podicherti R."/>
            <person name="Tsui H.-C.T."/>
            <person name="Winkler M.E."/>
        </authorList>
    </citation>
    <scope>NUCLEOTIDE SEQUENCE</scope>
</reference>
<proteinExistence type="predicted"/>
<keyword evidence="1" id="KW-0472">Membrane</keyword>
<accession>A0A383ES56</accession>
<evidence type="ECO:0000313" key="2">
    <source>
        <dbReference type="EMBL" id="SVE59075.1"/>
    </source>
</evidence>
<dbReference type="EMBL" id="UINC01227963">
    <property type="protein sequence ID" value="SVE59075.1"/>
    <property type="molecule type" value="Genomic_DNA"/>
</dbReference>
<name>A0A383ES56_9ZZZZ</name>
<sequence>MSLRVRLNILITTLLVILFLCSSFYTITNARRSVHSEVESSTQLALQLIQAASASSLPDAGDQKLSFLRKLAELKTIRHLHIELRSPTDILIPSDEDILFKESDAPEWFVSLVQPPATEIRRWLYTPVTTPIDVLIKPDPLDEIHESWIETRNILIFLSVFIVLANFLIYVLIG</sequence>
<feature type="transmembrane region" description="Helical" evidence="1">
    <location>
        <begin position="6"/>
        <end position="27"/>
    </location>
</feature>
<keyword evidence="1" id="KW-1133">Transmembrane helix</keyword>
<evidence type="ECO:0008006" key="3">
    <source>
        <dbReference type="Google" id="ProtNLM"/>
    </source>
</evidence>
<keyword evidence="1" id="KW-0812">Transmembrane</keyword>
<organism evidence="2">
    <name type="scientific">marine metagenome</name>
    <dbReference type="NCBI Taxonomy" id="408172"/>
    <lineage>
        <taxon>unclassified sequences</taxon>
        <taxon>metagenomes</taxon>
        <taxon>ecological metagenomes</taxon>
    </lineage>
</organism>
<protein>
    <recommendedName>
        <fullName evidence="3">LapD/MoxY periplasmic domain-containing protein</fullName>
    </recommendedName>
</protein>
<dbReference type="AlphaFoldDB" id="A0A383ES56"/>